<organism evidence="1 2">
    <name type="scientific">Streptomyces thioluteus</name>
    <dbReference type="NCBI Taxonomy" id="66431"/>
    <lineage>
        <taxon>Bacteria</taxon>
        <taxon>Bacillati</taxon>
        <taxon>Actinomycetota</taxon>
        <taxon>Actinomycetes</taxon>
        <taxon>Kitasatosporales</taxon>
        <taxon>Streptomycetaceae</taxon>
        <taxon>Streptomyces</taxon>
    </lineage>
</organism>
<dbReference type="Proteomes" id="UP001501102">
    <property type="component" value="Unassembled WGS sequence"/>
</dbReference>
<evidence type="ECO:0000313" key="1">
    <source>
        <dbReference type="EMBL" id="GAA2919570.1"/>
    </source>
</evidence>
<dbReference type="EMBL" id="BAAAXZ010000056">
    <property type="protein sequence ID" value="GAA2919570.1"/>
    <property type="molecule type" value="Genomic_DNA"/>
</dbReference>
<comment type="caution">
    <text evidence="1">The sequence shown here is derived from an EMBL/GenBank/DDBJ whole genome shotgun (WGS) entry which is preliminary data.</text>
</comment>
<name>A0ABP6J3D7_STRTU</name>
<accession>A0ABP6J3D7</accession>
<protein>
    <submittedName>
        <fullName evidence="1">Uncharacterized protein</fullName>
    </submittedName>
</protein>
<keyword evidence="2" id="KW-1185">Reference proteome</keyword>
<sequence length="151" mass="16500">MAKLIKGVGRVAVFAWLHTWPDGWAVGAYTTMGEFGDTAIVGYVPRPDVADVPLMDVAARHEPSKLYGSAGARFAEACWLICTGWSSRMAPKPGTLDLRDVAWSLELDGTTELKQTMYGHDRLHVGRFALTDPDLHAQAQKVLESRVFIGG</sequence>
<gene>
    <name evidence="1" type="ORF">GCM10020221_14800</name>
</gene>
<proteinExistence type="predicted"/>
<evidence type="ECO:0000313" key="2">
    <source>
        <dbReference type="Proteomes" id="UP001501102"/>
    </source>
</evidence>
<reference evidence="2" key="1">
    <citation type="journal article" date="2019" name="Int. J. Syst. Evol. Microbiol.">
        <title>The Global Catalogue of Microorganisms (GCM) 10K type strain sequencing project: providing services to taxonomists for standard genome sequencing and annotation.</title>
        <authorList>
            <consortium name="The Broad Institute Genomics Platform"/>
            <consortium name="The Broad Institute Genome Sequencing Center for Infectious Disease"/>
            <person name="Wu L."/>
            <person name="Ma J."/>
        </authorList>
    </citation>
    <scope>NUCLEOTIDE SEQUENCE [LARGE SCALE GENOMIC DNA]</scope>
    <source>
        <strain evidence="2">JCM 4087</strain>
    </source>
</reference>
<dbReference type="RefSeq" id="WP_344961694.1">
    <property type="nucleotide sequence ID" value="NZ_BAAAXZ010000056.1"/>
</dbReference>